<accession>A0AAE1MTX1</accession>
<proteinExistence type="predicted"/>
<dbReference type="InterPro" id="IPR054080">
    <property type="entry name" value="TPR1-like_2nd"/>
</dbReference>
<dbReference type="GO" id="GO:0006355">
    <property type="term" value="P:regulation of DNA-templated transcription"/>
    <property type="evidence" value="ECO:0007669"/>
    <property type="project" value="InterPro"/>
</dbReference>
<dbReference type="InterPro" id="IPR006594">
    <property type="entry name" value="LisH"/>
</dbReference>
<evidence type="ECO:0000259" key="1">
    <source>
        <dbReference type="Pfam" id="PF21889"/>
    </source>
</evidence>
<dbReference type="Proteomes" id="UP001293593">
    <property type="component" value="Unassembled WGS sequence"/>
</dbReference>
<organism evidence="2 3">
    <name type="scientific">Acacia crassicarpa</name>
    <name type="common">northern wattle</name>
    <dbReference type="NCBI Taxonomy" id="499986"/>
    <lineage>
        <taxon>Eukaryota</taxon>
        <taxon>Viridiplantae</taxon>
        <taxon>Streptophyta</taxon>
        <taxon>Embryophyta</taxon>
        <taxon>Tracheophyta</taxon>
        <taxon>Spermatophyta</taxon>
        <taxon>Magnoliopsida</taxon>
        <taxon>eudicotyledons</taxon>
        <taxon>Gunneridae</taxon>
        <taxon>Pentapetalae</taxon>
        <taxon>rosids</taxon>
        <taxon>fabids</taxon>
        <taxon>Fabales</taxon>
        <taxon>Fabaceae</taxon>
        <taxon>Caesalpinioideae</taxon>
        <taxon>mimosoid clade</taxon>
        <taxon>Acacieae</taxon>
        <taxon>Acacia</taxon>
    </lineage>
</organism>
<keyword evidence="3" id="KW-1185">Reference proteome</keyword>
<evidence type="ECO:0000313" key="3">
    <source>
        <dbReference type="Proteomes" id="UP001293593"/>
    </source>
</evidence>
<dbReference type="EMBL" id="JAWXYG010000003">
    <property type="protein sequence ID" value="KAK4277180.1"/>
    <property type="molecule type" value="Genomic_DNA"/>
</dbReference>
<feature type="domain" description="TPR1-like CTLH-containing" evidence="1">
    <location>
        <begin position="234"/>
        <end position="284"/>
    </location>
</feature>
<name>A0AAE1MTX1_9FABA</name>
<dbReference type="PROSITE" id="PS50896">
    <property type="entry name" value="LISH"/>
    <property type="match status" value="2"/>
</dbReference>
<protein>
    <recommendedName>
        <fullName evidence="1">TPR1-like CTLH-containing domain-containing protein</fullName>
    </recommendedName>
</protein>
<sequence>MDAEESSSAKEHVDSYTYRQLIILIHQFLAEENFEESLHLLEQESNIYFNLRYFGDTIIDGEWEKAENYLSAFARTGDSFLLSKIFHKMREQKCRETMHRLRNNHAEAETFLQKDLSLLSASDYYEEFSEVHFSGSTRNDEKLSWQVNIVDTRANLQSDLKKLIEGNPTFRDILLLPKLNASGLFSIMRLIHPCTEKEISIKEELIYLILQFLDEEKFMLTRHKLEQETKMFFNLNHFGKLIIDGEWYEAEKYLSAFTKFDDQCPLQRIFKIQDGRRLEAFDGKSDYFPNFSDPSSIRAGLLDGRNLLISKYPILQDKVKFPCMDKSRLLTIIKQTMDWWVLHYTEARANPNNRTFSLDTIPREPYLCYGPSVPMSSSSLEIGESSTPWNCGSTDTSCMTDANSGASLKRTKKSELQVTENCSSQKEMEMQDPLCRGSYNQMDQDCGAGIKSSLR</sequence>
<dbReference type="Pfam" id="PF21889">
    <property type="entry name" value="TPR1-like_2nd"/>
    <property type="match status" value="2"/>
</dbReference>
<dbReference type="SMART" id="SM00667">
    <property type="entry name" value="LisH"/>
    <property type="match status" value="2"/>
</dbReference>
<dbReference type="AlphaFoldDB" id="A0AAE1MTX1"/>
<comment type="caution">
    <text evidence="2">The sequence shown here is derived from an EMBL/GenBank/DDBJ whole genome shotgun (WGS) entry which is preliminary data.</text>
</comment>
<dbReference type="PANTHER" id="PTHR44083:SF17">
    <property type="entry name" value="TRANSDUCIN FAMILY PROTEIN _ WD-40 REPEAT FAMILY PROTEIN"/>
    <property type="match status" value="1"/>
</dbReference>
<evidence type="ECO:0000313" key="2">
    <source>
        <dbReference type="EMBL" id="KAK4277180.1"/>
    </source>
</evidence>
<feature type="domain" description="TPR1-like CTLH-containing" evidence="1">
    <location>
        <begin position="50"/>
        <end position="173"/>
    </location>
</feature>
<gene>
    <name evidence="2" type="ORF">QN277_015215</name>
</gene>
<reference evidence="2" key="1">
    <citation type="submission" date="2023-10" db="EMBL/GenBank/DDBJ databases">
        <title>Chromosome-level genome of the transformable northern wattle, Acacia crassicarpa.</title>
        <authorList>
            <person name="Massaro I."/>
            <person name="Sinha N.R."/>
            <person name="Poethig S."/>
            <person name="Leichty A.R."/>
        </authorList>
    </citation>
    <scope>NUCLEOTIDE SEQUENCE</scope>
    <source>
        <strain evidence="2">Acra3RX</strain>
        <tissue evidence="2">Leaf</tissue>
    </source>
</reference>
<dbReference type="InterPro" id="IPR027728">
    <property type="entry name" value="Topless_fam"/>
</dbReference>
<dbReference type="PANTHER" id="PTHR44083">
    <property type="entry name" value="TOPLESS-RELATED PROTEIN 1-RELATED"/>
    <property type="match status" value="1"/>
</dbReference>